<dbReference type="EMBL" id="JAQOTG010000019">
    <property type="protein sequence ID" value="MDE8565219.1"/>
    <property type="molecule type" value="Genomic_DNA"/>
</dbReference>
<dbReference type="CDD" id="cd16917">
    <property type="entry name" value="HATPase_UhpB-NarQ-NarX-like"/>
    <property type="match status" value="1"/>
</dbReference>
<name>A0ABT5W7A5_9BACL</name>
<dbReference type="Proteomes" id="UP001213979">
    <property type="component" value="Unassembled WGS sequence"/>
</dbReference>
<keyword evidence="8" id="KW-0902">Two-component regulatory system</keyword>
<evidence type="ECO:0000256" key="9">
    <source>
        <dbReference type="SAM" id="Phobius"/>
    </source>
</evidence>
<dbReference type="PANTHER" id="PTHR24421:SF10">
    <property type="entry name" value="NITRATE_NITRITE SENSOR PROTEIN NARQ"/>
    <property type="match status" value="1"/>
</dbReference>
<keyword evidence="12" id="KW-1185">Reference proteome</keyword>
<protein>
    <recommendedName>
        <fullName evidence="2">histidine kinase</fullName>
        <ecNumber evidence="2">2.7.13.3</ecNumber>
    </recommendedName>
</protein>
<keyword evidence="9" id="KW-1133">Transmembrane helix</keyword>
<keyword evidence="9" id="KW-0472">Membrane</keyword>
<proteinExistence type="predicted"/>
<evidence type="ECO:0000256" key="7">
    <source>
        <dbReference type="ARBA" id="ARBA00022840"/>
    </source>
</evidence>
<evidence type="ECO:0000256" key="5">
    <source>
        <dbReference type="ARBA" id="ARBA00022741"/>
    </source>
</evidence>
<evidence type="ECO:0000313" key="11">
    <source>
        <dbReference type="EMBL" id="MDE8565219.1"/>
    </source>
</evidence>
<dbReference type="Gene3D" id="1.20.5.1930">
    <property type="match status" value="1"/>
</dbReference>
<dbReference type="InterPro" id="IPR011712">
    <property type="entry name" value="Sig_transdc_His_kin_sub3_dim/P"/>
</dbReference>
<organism evidence="11 12">
    <name type="scientific">Anoxybacteroides rupiense</name>
    <dbReference type="NCBI Taxonomy" id="311460"/>
    <lineage>
        <taxon>Bacteria</taxon>
        <taxon>Bacillati</taxon>
        <taxon>Bacillota</taxon>
        <taxon>Bacilli</taxon>
        <taxon>Bacillales</taxon>
        <taxon>Anoxybacillaceae</taxon>
        <taxon>Anoxybacteroides</taxon>
    </lineage>
</organism>
<feature type="domain" description="Signal transduction histidine kinase subgroup 3 dimerisation and phosphoacceptor" evidence="10">
    <location>
        <begin position="177"/>
        <end position="243"/>
    </location>
</feature>
<comment type="caution">
    <text evidence="11">The sequence shown here is derived from an EMBL/GenBank/DDBJ whole genome shotgun (WGS) entry which is preliminary data.</text>
</comment>
<evidence type="ECO:0000256" key="4">
    <source>
        <dbReference type="ARBA" id="ARBA00022679"/>
    </source>
</evidence>
<evidence type="ECO:0000256" key="2">
    <source>
        <dbReference type="ARBA" id="ARBA00012438"/>
    </source>
</evidence>
<evidence type="ECO:0000256" key="6">
    <source>
        <dbReference type="ARBA" id="ARBA00022777"/>
    </source>
</evidence>
<feature type="transmembrane region" description="Helical" evidence="9">
    <location>
        <begin position="96"/>
        <end position="120"/>
    </location>
</feature>
<feature type="transmembrane region" description="Helical" evidence="9">
    <location>
        <begin position="5"/>
        <end position="23"/>
    </location>
</feature>
<evidence type="ECO:0000313" key="12">
    <source>
        <dbReference type="Proteomes" id="UP001213979"/>
    </source>
</evidence>
<sequence>MELLLILNKFILWCYICICYLYSDHINAAWFVFTSLAYLSINMSIYLFKKTQLKYSGIWLSMILILAASFQVDPFFMLLLPMNLYEFFSIYINKKWMLLILLMLPLAVISHSLHPAYFLAASFHFMSVTITEQYVQRAAKLESALDTMRKDIHRLTKSLNDYYEYMKQSQYMLQLEERNRLAQQLHDQIGHAMTGALIQMEAAKRLLDTNSYKAKELLQNAIHISKDGIENIRTTLKHIKPRSEQMGVNRVKLFIEEMAAQHHRHIPLVCKGDLEIITPIQWKIIYENMTEALTNAMKYANATVISIEIHVLNTLIKMEVKDNGKGADKIKKGLGIIGMEERAASVNGMVIVDGTNGFSVTTLLPIQKHEPVQT</sequence>
<dbReference type="EC" id="2.7.13.3" evidence="2"/>
<keyword evidence="3" id="KW-0597">Phosphoprotein</keyword>
<dbReference type="Pfam" id="PF07730">
    <property type="entry name" value="HisKA_3"/>
    <property type="match status" value="1"/>
</dbReference>
<keyword evidence="9" id="KW-0812">Transmembrane</keyword>
<keyword evidence="7" id="KW-0067">ATP-binding</keyword>
<dbReference type="InterPro" id="IPR036890">
    <property type="entry name" value="HATPase_C_sf"/>
</dbReference>
<keyword evidence="5" id="KW-0547">Nucleotide-binding</keyword>
<dbReference type="RefSeq" id="WP_159719418.1">
    <property type="nucleotide sequence ID" value="NZ_JAQOTG010000019.1"/>
</dbReference>
<evidence type="ECO:0000259" key="10">
    <source>
        <dbReference type="Pfam" id="PF07730"/>
    </source>
</evidence>
<evidence type="ECO:0000256" key="1">
    <source>
        <dbReference type="ARBA" id="ARBA00000085"/>
    </source>
</evidence>
<dbReference type="SUPFAM" id="SSF55874">
    <property type="entry name" value="ATPase domain of HSP90 chaperone/DNA topoisomerase II/histidine kinase"/>
    <property type="match status" value="1"/>
</dbReference>
<feature type="transmembrane region" description="Helical" evidence="9">
    <location>
        <begin position="55"/>
        <end position="76"/>
    </location>
</feature>
<evidence type="ECO:0000256" key="8">
    <source>
        <dbReference type="ARBA" id="ARBA00023012"/>
    </source>
</evidence>
<dbReference type="InterPro" id="IPR050482">
    <property type="entry name" value="Sensor_HK_TwoCompSys"/>
</dbReference>
<dbReference type="PANTHER" id="PTHR24421">
    <property type="entry name" value="NITRATE/NITRITE SENSOR PROTEIN NARX-RELATED"/>
    <property type="match status" value="1"/>
</dbReference>
<dbReference type="GO" id="GO:0016301">
    <property type="term" value="F:kinase activity"/>
    <property type="evidence" value="ECO:0007669"/>
    <property type="project" value="UniProtKB-KW"/>
</dbReference>
<reference evidence="11 12" key="1">
    <citation type="submission" date="2023-01" db="EMBL/GenBank/DDBJ databases">
        <title>Genome-based reclassification of Anoxybacillus geothermalis as a later heterotypic synonym of Anoxybacillus rupiensis.</title>
        <authorList>
            <person name="Inan Bektas K."/>
            <person name="Canakci S."/>
            <person name="Belduz A.A."/>
            <person name="Guler H.H."/>
        </authorList>
    </citation>
    <scope>NUCLEOTIDE SEQUENCE [LARGE SCALE GENOMIC DNA]</scope>
    <source>
        <strain evidence="11 12">DSM 17127</strain>
    </source>
</reference>
<feature type="transmembrane region" description="Helical" evidence="9">
    <location>
        <begin position="29"/>
        <end position="48"/>
    </location>
</feature>
<keyword evidence="4" id="KW-0808">Transferase</keyword>
<evidence type="ECO:0000256" key="3">
    <source>
        <dbReference type="ARBA" id="ARBA00022553"/>
    </source>
</evidence>
<accession>A0ABT5W7A5</accession>
<dbReference type="Gene3D" id="3.30.565.10">
    <property type="entry name" value="Histidine kinase-like ATPase, C-terminal domain"/>
    <property type="match status" value="1"/>
</dbReference>
<gene>
    <name evidence="11" type="ORF">PNH38_15275</name>
</gene>
<keyword evidence="6 11" id="KW-0418">Kinase</keyword>
<comment type="catalytic activity">
    <reaction evidence="1">
        <text>ATP + protein L-histidine = ADP + protein N-phospho-L-histidine.</text>
        <dbReference type="EC" id="2.7.13.3"/>
    </reaction>
</comment>